<evidence type="ECO:0000256" key="1">
    <source>
        <dbReference type="ARBA" id="ARBA00004196"/>
    </source>
</evidence>
<dbReference type="EMBL" id="CP048877">
    <property type="protein sequence ID" value="QIJ71127.1"/>
    <property type="molecule type" value="Genomic_DNA"/>
</dbReference>
<dbReference type="Gene3D" id="2.40.30.170">
    <property type="match status" value="1"/>
</dbReference>
<protein>
    <submittedName>
        <fullName evidence="6">Efflux RND transporter periplasmic adaptor subunit</fullName>
    </submittedName>
</protein>
<dbReference type="NCBIfam" id="TIGR01730">
    <property type="entry name" value="RND_mfp"/>
    <property type="match status" value="1"/>
</dbReference>
<dbReference type="InterPro" id="IPR006143">
    <property type="entry name" value="RND_pump_MFP"/>
</dbReference>
<dbReference type="Proteomes" id="UP000502179">
    <property type="component" value="Chromosome"/>
</dbReference>
<dbReference type="Gene3D" id="2.40.50.100">
    <property type="match status" value="1"/>
</dbReference>
<feature type="domain" description="Multidrug resistance protein MdtA-like C-terminal permuted SH3" evidence="5">
    <location>
        <begin position="311"/>
        <end position="368"/>
    </location>
</feature>
<evidence type="ECO:0000259" key="5">
    <source>
        <dbReference type="Pfam" id="PF25967"/>
    </source>
</evidence>
<evidence type="ECO:0000313" key="7">
    <source>
        <dbReference type="Proteomes" id="UP000502179"/>
    </source>
</evidence>
<dbReference type="Gene3D" id="1.10.287.470">
    <property type="entry name" value="Helix hairpin bin"/>
    <property type="match status" value="1"/>
</dbReference>
<gene>
    <name evidence="6" type="ORF">G4V39_02045</name>
</gene>
<accession>A0A6G7PU66</accession>
<dbReference type="Pfam" id="PF25917">
    <property type="entry name" value="BSH_RND"/>
    <property type="match status" value="1"/>
</dbReference>
<dbReference type="Pfam" id="PF25967">
    <property type="entry name" value="RND-MFP_C"/>
    <property type="match status" value="1"/>
</dbReference>
<dbReference type="GO" id="GO:1990281">
    <property type="term" value="C:efflux pump complex"/>
    <property type="evidence" value="ECO:0007669"/>
    <property type="project" value="TreeGrafter"/>
</dbReference>
<name>A0A6G7PU66_9BACT</name>
<keyword evidence="7" id="KW-1185">Reference proteome</keyword>
<evidence type="ECO:0000259" key="4">
    <source>
        <dbReference type="Pfam" id="PF25917"/>
    </source>
</evidence>
<dbReference type="InterPro" id="IPR058625">
    <property type="entry name" value="MdtA-like_BSH"/>
</dbReference>
<dbReference type="GO" id="GO:0015562">
    <property type="term" value="F:efflux transmembrane transporter activity"/>
    <property type="evidence" value="ECO:0007669"/>
    <property type="project" value="TreeGrafter"/>
</dbReference>
<evidence type="ECO:0000256" key="2">
    <source>
        <dbReference type="ARBA" id="ARBA00009477"/>
    </source>
</evidence>
<keyword evidence="3" id="KW-0813">Transport</keyword>
<evidence type="ECO:0000313" key="6">
    <source>
        <dbReference type="EMBL" id="QIJ71127.1"/>
    </source>
</evidence>
<proteinExistence type="inferred from homology"/>
<dbReference type="PANTHER" id="PTHR30469:SF12">
    <property type="entry name" value="MULTIDRUG RESISTANCE PROTEIN MDTA"/>
    <property type="match status" value="1"/>
</dbReference>
<comment type="similarity">
    <text evidence="2">Belongs to the membrane fusion protein (MFP) (TC 8.A.1) family.</text>
</comment>
<reference evidence="6 7" key="1">
    <citation type="submission" date="2020-02" db="EMBL/GenBank/DDBJ databases">
        <title>Genome analysis of Thermosulfuriphilus ammonigenes ST65T, an anaerobic thermophilic chemolithoautotrophic bacterium isolated from a deep-sea hydrothermal vent.</title>
        <authorList>
            <person name="Slobodkina G."/>
            <person name="Allioux M."/>
            <person name="Merkel A."/>
            <person name="Alain K."/>
            <person name="Jebbar M."/>
            <person name="Slobodkin A."/>
        </authorList>
    </citation>
    <scope>NUCLEOTIDE SEQUENCE [LARGE SCALE GENOMIC DNA]</scope>
    <source>
        <strain evidence="6 7">ST65</strain>
    </source>
</reference>
<feature type="domain" description="Multidrug resistance protein MdtA-like barrel-sandwich hybrid" evidence="4">
    <location>
        <begin position="72"/>
        <end position="212"/>
    </location>
</feature>
<organism evidence="6 7">
    <name type="scientific">Thermosulfuriphilus ammonigenes</name>
    <dbReference type="NCBI Taxonomy" id="1936021"/>
    <lineage>
        <taxon>Bacteria</taxon>
        <taxon>Pseudomonadati</taxon>
        <taxon>Thermodesulfobacteriota</taxon>
        <taxon>Thermodesulfobacteria</taxon>
        <taxon>Thermodesulfobacteriales</taxon>
        <taxon>Thermodesulfobacteriaceae</taxon>
        <taxon>Thermosulfuriphilus</taxon>
    </lineage>
</organism>
<dbReference type="KEGG" id="tav:G4V39_02045"/>
<comment type="subcellular location">
    <subcellularLocation>
        <location evidence="1">Cell envelope</location>
    </subcellularLocation>
</comment>
<dbReference type="AlphaFoldDB" id="A0A6G7PU66"/>
<dbReference type="SUPFAM" id="SSF111369">
    <property type="entry name" value="HlyD-like secretion proteins"/>
    <property type="match status" value="1"/>
</dbReference>
<dbReference type="Gene3D" id="2.40.420.20">
    <property type="match status" value="1"/>
</dbReference>
<sequence>MDRRRFLQFALALLILLLAVGLSGLIISRKPELKRKPRAPYVPAVKVIKAVPQAHQVEISAYGTVIPLRSGTLSAQVAGQVIYLAPSLITGGHFRAGEVLLRLDPQDYQTALAQAEAELLEARRVLAELEAQSQTAREEWHRLRGDIPVPDLVAKRPQLAAARAKVKAAEAAVMQARVNLARTEIKAPFDGRVIEAKVELGQQVAPGQELARVYEVREVEVAISLSAQDLRWIDVPGITSPQGAKARVVVRPAGVPVVWSGRVVRAAAQLDEKTRLLTVYVRVKSPFSRRPPLLPGLFAEVHLKGHLLKKAFVLPRKALHYSEKGLWQVYVVDKSSRLHIRPVEVARLEPDRAVIVSGLNPGDLVVLSPLSGVTEAMRVKVLP</sequence>
<dbReference type="RefSeq" id="WP_166031349.1">
    <property type="nucleotide sequence ID" value="NZ_CP048877.1"/>
</dbReference>
<dbReference type="InterPro" id="IPR058627">
    <property type="entry name" value="MdtA-like_C"/>
</dbReference>
<dbReference type="PANTHER" id="PTHR30469">
    <property type="entry name" value="MULTIDRUG RESISTANCE PROTEIN MDTA"/>
    <property type="match status" value="1"/>
</dbReference>
<evidence type="ECO:0000256" key="3">
    <source>
        <dbReference type="ARBA" id="ARBA00022448"/>
    </source>
</evidence>